<keyword evidence="4" id="KW-1185">Reference proteome</keyword>
<organism evidence="3 4">
    <name type="scientific">Conexibacter woesei (strain DSM 14684 / CCUG 47730 / CIP 108061 / JCM 11494 / NBRC 100937 / ID131577)</name>
    <dbReference type="NCBI Taxonomy" id="469383"/>
    <lineage>
        <taxon>Bacteria</taxon>
        <taxon>Bacillati</taxon>
        <taxon>Actinomycetota</taxon>
        <taxon>Thermoleophilia</taxon>
        <taxon>Solirubrobacterales</taxon>
        <taxon>Conexibacteraceae</taxon>
        <taxon>Conexibacter</taxon>
    </lineage>
</organism>
<proteinExistence type="predicted"/>
<feature type="transmembrane region" description="Helical" evidence="2">
    <location>
        <begin position="273"/>
        <end position="292"/>
    </location>
</feature>
<dbReference type="AlphaFoldDB" id="D3FEX7"/>
<keyword evidence="2" id="KW-0812">Transmembrane</keyword>
<gene>
    <name evidence="3" type="ordered locus">Cwoe_3276</name>
</gene>
<evidence type="ECO:0000256" key="1">
    <source>
        <dbReference type="SAM" id="MobiDB-lite"/>
    </source>
</evidence>
<keyword evidence="2" id="KW-0472">Membrane</keyword>
<evidence type="ECO:0000313" key="4">
    <source>
        <dbReference type="Proteomes" id="UP000008229"/>
    </source>
</evidence>
<name>D3FEX7_CONWI</name>
<evidence type="ECO:0000256" key="2">
    <source>
        <dbReference type="SAM" id="Phobius"/>
    </source>
</evidence>
<reference evidence="3 4" key="1">
    <citation type="journal article" date="2010" name="Stand. Genomic Sci.">
        <title>Complete genome sequence of Conexibacter woesei type strain (ID131577).</title>
        <authorList>
            <person name="Pukall R."/>
            <person name="Lapidus A."/>
            <person name="Glavina Del Rio T."/>
            <person name="Copeland A."/>
            <person name="Tice H."/>
            <person name="Cheng J.-F."/>
            <person name="Lucas S."/>
            <person name="Chen F."/>
            <person name="Nolan M."/>
            <person name="Bruce D."/>
            <person name="Goodwin L."/>
            <person name="Pitluck S."/>
            <person name="Mavromatis K."/>
            <person name="Ivanova N."/>
            <person name="Ovchinnikova G."/>
            <person name="Pati A."/>
            <person name="Chen A."/>
            <person name="Palaniappan K."/>
            <person name="Land M."/>
            <person name="Hauser L."/>
            <person name="Chang Y.-J."/>
            <person name="Jeffries C.D."/>
            <person name="Chain P."/>
            <person name="Meincke L."/>
            <person name="Sims D."/>
            <person name="Brettin T."/>
            <person name="Detter J.C."/>
            <person name="Rohde M."/>
            <person name="Goeker M."/>
            <person name="Bristow J."/>
            <person name="Eisen J.A."/>
            <person name="Markowitz V."/>
            <person name="Kyrpides N.C."/>
            <person name="Klenk H.-P."/>
            <person name="Hugenholtz P."/>
        </authorList>
    </citation>
    <scope>NUCLEOTIDE SEQUENCE [LARGE SCALE GENOMIC DNA]</scope>
    <source>
        <strain evidence="4">DSM 14684 / CIP 108061 / JCM 11494 / NBRC 100937 / ID131577</strain>
    </source>
</reference>
<accession>D3FEX7</accession>
<sequence>MRGRAAAWWSSIRRRDRESRQTGWDWTGAGLRADDEAPRTMRHGAGDRSSAAGRPVLLPDRAVLQMTGGSCAACGSLPLAERHDGVPRSPAGCQFRYVIAKIYADVPSALHAAERQYGRSGIRSRYLASVSFQGAKALDCSDMAGLDQGTVQNGDEESRRLLWQLRMGGADLLVIRGLWCPTVVVVFTAALGRTIHLEDEADYTLHGKGRWVRERCEPPSPGPGSWRSTMKGRTDAHNGRPGARAVGWQMATGVGCSMIVSVSLRVADTSVTIPVWSALLMAFGAGVVLQVGRRDPVIER</sequence>
<protein>
    <submittedName>
        <fullName evidence="3">Uncharacterized protein</fullName>
    </submittedName>
</protein>
<dbReference type="KEGG" id="cwo:Cwoe_3276"/>
<feature type="region of interest" description="Disordered" evidence="1">
    <location>
        <begin position="25"/>
        <end position="52"/>
    </location>
</feature>
<evidence type="ECO:0000313" key="3">
    <source>
        <dbReference type="EMBL" id="ADB51694.1"/>
    </source>
</evidence>
<dbReference type="EMBL" id="CP001854">
    <property type="protein sequence ID" value="ADB51694.1"/>
    <property type="molecule type" value="Genomic_DNA"/>
</dbReference>
<keyword evidence="2" id="KW-1133">Transmembrane helix</keyword>
<dbReference type="HOGENOM" id="CLU_926557_0_0_11"/>
<reference evidence="4" key="2">
    <citation type="submission" date="2010-01" db="EMBL/GenBank/DDBJ databases">
        <title>The complete genome of Conexibacter woesei DSM 14684.</title>
        <authorList>
            <consortium name="US DOE Joint Genome Institute (JGI-PGF)"/>
            <person name="Lucas S."/>
            <person name="Copeland A."/>
            <person name="Lapidus A."/>
            <person name="Glavina del Rio T."/>
            <person name="Dalin E."/>
            <person name="Tice H."/>
            <person name="Bruce D."/>
            <person name="Goodwin L."/>
            <person name="Pitluck S."/>
            <person name="Kyrpides N."/>
            <person name="Mavromatis K."/>
            <person name="Ivanova N."/>
            <person name="Mikhailova N."/>
            <person name="Chertkov O."/>
            <person name="Brettin T."/>
            <person name="Detter J.C."/>
            <person name="Han C."/>
            <person name="Larimer F."/>
            <person name="Land M."/>
            <person name="Hauser L."/>
            <person name="Markowitz V."/>
            <person name="Cheng J.-F."/>
            <person name="Hugenholtz P."/>
            <person name="Woyke T."/>
            <person name="Wu D."/>
            <person name="Pukall R."/>
            <person name="Steenblock K."/>
            <person name="Schneider S."/>
            <person name="Klenk H.-P."/>
            <person name="Eisen J.A."/>
        </authorList>
    </citation>
    <scope>NUCLEOTIDE SEQUENCE [LARGE SCALE GENOMIC DNA]</scope>
    <source>
        <strain evidence="4">DSM 14684 / CIP 108061 / JCM 11494 / NBRC 100937 / ID131577</strain>
    </source>
</reference>
<feature type="region of interest" description="Disordered" evidence="1">
    <location>
        <begin position="216"/>
        <end position="239"/>
    </location>
</feature>
<dbReference type="Proteomes" id="UP000008229">
    <property type="component" value="Chromosome"/>
</dbReference>